<dbReference type="InterPro" id="IPR008271">
    <property type="entry name" value="Ser/Thr_kinase_AS"/>
</dbReference>
<keyword evidence="3" id="KW-0808">Transferase</keyword>
<sequence>MIKNLKNLKFRTKGTAPRSFPTLSVETVHYLAYHGADFERLTPSLFEQDGEGVPLGVADGSNQPSTAGTPRDVASLACVDAPEMFGAGGFVGSASMLDAVLAAAPSPLSGVEHATDPLTVDSARDSEQEGEMCSVSLGGAVHVATEEVPLFSPNGGGEICYSPDLANKLGAGAYGTVYRGTVLRGGVSMPAAIKEIEWECDRDDQPRPCSSFRREVEVTLRVSHPNAVSPLAWVENHRGRNTKSLIAYELAQGDMEDLQKRVQEEKEDKKKSNLEPIVVTSMLVQMLDALAKVHAGGILHRDIKPANILFKGERGQESFLLADFGGAVILDQDGTAANNRGKGTVFMRPPEVKANKGPVGPAYDIFSLGATAFTLLLGFGNYPIKSKQCECVDPAAGVNLAGSGASFVTQRLILGMVSEKPEDRPSVSSALRLAREAHEFEKRRLESASAPVAQVTWQSIQGPVVQPAGRQHVKVGTVLMEPPVKRTPVVEAVRVPVAQATWASPVAGVRVDPVGRVPPARTGCHTSDFYDFCRIYEVPRPPGVWSRLVRKIVTPFTRLRRTNVGLGNHVR</sequence>
<gene>
    <name evidence="10" type="primary">pkn3</name>
    <name evidence="10" type="ORF">LOC62_05G007124</name>
</gene>
<dbReference type="InterPro" id="IPR011009">
    <property type="entry name" value="Kinase-like_dom_sf"/>
</dbReference>
<dbReference type="Proteomes" id="UP000827549">
    <property type="component" value="Chromosome 5"/>
</dbReference>
<dbReference type="AlphaFoldDB" id="A0AAF0YGT9"/>
<dbReference type="PROSITE" id="PS00107">
    <property type="entry name" value="PROTEIN_KINASE_ATP"/>
    <property type="match status" value="1"/>
</dbReference>
<proteinExistence type="inferred from homology"/>
<feature type="binding site" evidence="7">
    <location>
        <position position="194"/>
    </location>
    <ligand>
        <name>ATP</name>
        <dbReference type="ChEBI" id="CHEBI:30616"/>
    </ligand>
</feature>
<dbReference type="RefSeq" id="XP_062629630.1">
    <property type="nucleotide sequence ID" value="XM_062773646.1"/>
</dbReference>
<dbReference type="SMART" id="SM00220">
    <property type="entry name" value="S_TKc"/>
    <property type="match status" value="1"/>
</dbReference>
<dbReference type="Gene3D" id="1.10.510.10">
    <property type="entry name" value="Transferase(Phosphotransferase) domain 1"/>
    <property type="match status" value="1"/>
</dbReference>
<feature type="coiled-coil region" evidence="8">
    <location>
        <begin position="248"/>
        <end position="275"/>
    </location>
</feature>
<evidence type="ECO:0000256" key="7">
    <source>
        <dbReference type="PROSITE-ProRule" id="PRU10141"/>
    </source>
</evidence>
<dbReference type="GO" id="GO:0004674">
    <property type="term" value="F:protein serine/threonine kinase activity"/>
    <property type="evidence" value="ECO:0007669"/>
    <property type="project" value="UniProtKB-EC"/>
</dbReference>
<evidence type="ECO:0000256" key="3">
    <source>
        <dbReference type="ARBA" id="ARBA00022679"/>
    </source>
</evidence>
<dbReference type="GeneID" id="87810298"/>
<evidence type="ECO:0000256" key="4">
    <source>
        <dbReference type="ARBA" id="ARBA00022741"/>
    </source>
</evidence>
<evidence type="ECO:0000259" key="9">
    <source>
        <dbReference type="SMART" id="SM00220"/>
    </source>
</evidence>
<keyword evidence="11" id="KW-1185">Reference proteome</keyword>
<comment type="similarity">
    <text evidence="1">Belongs to the protein kinase superfamily. NEK Ser/Thr protein kinase family. NIMA subfamily.</text>
</comment>
<keyword evidence="5 10" id="KW-0418">Kinase</keyword>
<feature type="domain" description="Protein kinase" evidence="9">
    <location>
        <begin position="163"/>
        <end position="441"/>
    </location>
</feature>
<dbReference type="InterPro" id="IPR017441">
    <property type="entry name" value="Protein_kinase_ATP_BS"/>
</dbReference>
<dbReference type="GO" id="GO:0005524">
    <property type="term" value="F:ATP binding"/>
    <property type="evidence" value="ECO:0007669"/>
    <property type="project" value="UniProtKB-UniRule"/>
</dbReference>
<reference evidence="10" key="1">
    <citation type="submission" date="2023-10" db="EMBL/GenBank/DDBJ databases">
        <authorList>
            <person name="Noh H."/>
        </authorList>
    </citation>
    <scope>NUCLEOTIDE SEQUENCE</scope>
    <source>
        <strain evidence="10">DUCC4014</strain>
    </source>
</reference>
<keyword evidence="8" id="KW-0175">Coiled coil</keyword>
<keyword evidence="4 7" id="KW-0547">Nucleotide-binding</keyword>
<evidence type="ECO:0000256" key="6">
    <source>
        <dbReference type="ARBA" id="ARBA00022840"/>
    </source>
</evidence>
<dbReference type="PROSITE" id="PS00108">
    <property type="entry name" value="PROTEIN_KINASE_ST"/>
    <property type="match status" value="1"/>
</dbReference>
<evidence type="ECO:0000256" key="5">
    <source>
        <dbReference type="ARBA" id="ARBA00022777"/>
    </source>
</evidence>
<evidence type="ECO:0000256" key="8">
    <source>
        <dbReference type="SAM" id="Coils"/>
    </source>
</evidence>
<dbReference type="InterPro" id="IPR000719">
    <property type="entry name" value="Prot_kinase_dom"/>
</dbReference>
<dbReference type="PANTHER" id="PTHR43671">
    <property type="entry name" value="SERINE/THREONINE-PROTEIN KINASE NEK"/>
    <property type="match status" value="1"/>
</dbReference>
<name>A0AAF0YGT9_9TREE</name>
<evidence type="ECO:0000256" key="2">
    <source>
        <dbReference type="ARBA" id="ARBA00012513"/>
    </source>
</evidence>
<dbReference type="Pfam" id="PF00069">
    <property type="entry name" value="Pkinase"/>
    <property type="match status" value="1"/>
</dbReference>
<keyword evidence="6 7" id="KW-0067">ATP-binding</keyword>
<accession>A0AAF0YGT9</accession>
<dbReference type="SUPFAM" id="SSF56112">
    <property type="entry name" value="Protein kinase-like (PK-like)"/>
    <property type="match status" value="1"/>
</dbReference>
<dbReference type="EMBL" id="CP086718">
    <property type="protein sequence ID" value="WOO83604.1"/>
    <property type="molecule type" value="Genomic_DNA"/>
</dbReference>
<dbReference type="EC" id="2.7.11.1" evidence="2"/>
<evidence type="ECO:0000256" key="1">
    <source>
        <dbReference type="ARBA" id="ARBA00010886"/>
    </source>
</evidence>
<dbReference type="Gene3D" id="3.30.200.20">
    <property type="entry name" value="Phosphorylase Kinase, domain 1"/>
    <property type="match status" value="1"/>
</dbReference>
<evidence type="ECO:0000313" key="10">
    <source>
        <dbReference type="EMBL" id="WOO83604.1"/>
    </source>
</evidence>
<dbReference type="InterPro" id="IPR050660">
    <property type="entry name" value="NEK_Ser/Thr_kinase"/>
</dbReference>
<protein>
    <recommendedName>
        <fullName evidence="2">non-specific serine/threonine protein kinase</fullName>
        <ecNumber evidence="2">2.7.11.1</ecNumber>
    </recommendedName>
</protein>
<dbReference type="PANTHER" id="PTHR43671:SF13">
    <property type="entry name" value="SERINE_THREONINE-PROTEIN KINASE NEK2"/>
    <property type="match status" value="1"/>
</dbReference>
<organism evidence="10 11">
    <name type="scientific">Vanrija pseudolonga</name>
    <dbReference type="NCBI Taxonomy" id="143232"/>
    <lineage>
        <taxon>Eukaryota</taxon>
        <taxon>Fungi</taxon>
        <taxon>Dikarya</taxon>
        <taxon>Basidiomycota</taxon>
        <taxon>Agaricomycotina</taxon>
        <taxon>Tremellomycetes</taxon>
        <taxon>Trichosporonales</taxon>
        <taxon>Trichosporonaceae</taxon>
        <taxon>Vanrija</taxon>
    </lineage>
</organism>
<evidence type="ECO:0000313" key="11">
    <source>
        <dbReference type="Proteomes" id="UP000827549"/>
    </source>
</evidence>